<keyword evidence="2" id="KW-1185">Reference proteome</keyword>
<dbReference type="EMBL" id="CVRI01000064">
    <property type="protein sequence ID" value="CRL05104.1"/>
    <property type="molecule type" value="Genomic_DNA"/>
</dbReference>
<name>A0A1J1IYD4_9DIPT</name>
<dbReference type="AlphaFoldDB" id="A0A1J1IYD4"/>
<organism evidence="1 2">
    <name type="scientific">Clunio marinus</name>
    <dbReference type="NCBI Taxonomy" id="568069"/>
    <lineage>
        <taxon>Eukaryota</taxon>
        <taxon>Metazoa</taxon>
        <taxon>Ecdysozoa</taxon>
        <taxon>Arthropoda</taxon>
        <taxon>Hexapoda</taxon>
        <taxon>Insecta</taxon>
        <taxon>Pterygota</taxon>
        <taxon>Neoptera</taxon>
        <taxon>Endopterygota</taxon>
        <taxon>Diptera</taxon>
        <taxon>Nematocera</taxon>
        <taxon>Chironomoidea</taxon>
        <taxon>Chironomidae</taxon>
        <taxon>Clunio</taxon>
    </lineage>
</organism>
<sequence>MNYHQLNSHSISHQLLKKSNPKDECIRLTSTNVLRIFHYLPTIICLVGNLSSMSQDIFEEIYVVHMTCDN</sequence>
<protein>
    <submittedName>
        <fullName evidence="1">CLUMA_CG018425, isoform A</fullName>
    </submittedName>
</protein>
<dbReference type="Proteomes" id="UP000183832">
    <property type="component" value="Unassembled WGS sequence"/>
</dbReference>
<accession>A0A1J1IYD4</accession>
<evidence type="ECO:0000313" key="1">
    <source>
        <dbReference type="EMBL" id="CRL05104.1"/>
    </source>
</evidence>
<proteinExistence type="predicted"/>
<reference evidence="1 2" key="1">
    <citation type="submission" date="2015-04" db="EMBL/GenBank/DDBJ databases">
        <authorList>
            <person name="Syromyatnikov M.Y."/>
            <person name="Popov V.N."/>
        </authorList>
    </citation>
    <scope>NUCLEOTIDE SEQUENCE [LARGE SCALE GENOMIC DNA]</scope>
</reference>
<evidence type="ECO:0000313" key="2">
    <source>
        <dbReference type="Proteomes" id="UP000183832"/>
    </source>
</evidence>
<gene>
    <name evidence="1" type="ORF">CLUMA_CG018425</name>
</gene>